<dbReference type="AlphaFoldDB" id="Q6BS54"/>
<organism evidence="1 2">
    <name type="scientific">Debaryomyces hansenii (strain ATCC 36239 / CBS 767 / BCRC 21394 / JCM 1990 / NBRC 0083 / IGC 2968)</name>
    <name type="common">Yeast</name>
    <name type="synonym">Torulaspora hansenii</name>
    <dbReference type="NCBI Taxonomy" id="284592"/>
    <lineage>
        <taxon>Eukaryota</taxon>
        <taxon>Fungi</taxon>
        <taxon>Dikarya</taxon>
        <taxon>Ascomycota</taxon>
        <taxon>Saccharomycotina</taxon>
        <taxon>Pichiomycetes</taxon>
        <taxon>Debaryomycetaceae</taxon>
        <taxon>Debaryomyces</taxon>
    </lineage>
</organism>
<reference evidence="1 2" key="1">
    <citation type="journal article" date="2004" name="Nature">
        <title>Genome evolution in yeasts.</title>
        <authorList>
            <consortium name="Genolevures"/>
            <person name="Dujon B."/>
            <person name="Sherman D."/>
            <person name="Fischer G."/>
            <person name="Durrens P."/>
            <person name="Casaregola S."/>
            <person name="Lafontaine I."/>
            <person name="de Montigny J."/>
            <person name="Marck C."/>
            <person name="Neuveglise C."/>
            <person name="Talla E."/>
            <person name="Goffard N."/>
            <person name="Frangeul L."/>
            <person name="Aigle M."/>
            <person name="Anthouard V."/>
            <person name="Babour A."/>
            <person name="Barbe V."/>
            <person name="Barnay S."/>
            <person name="Blanchin S."/>
            <person name="Beckerich J.M."/>
            <person name="Beyne E."/>
            <person name="Bleykasten C."/>
            <person name="Boisrame A."/>
            <person name="Boyer J."/>
            <person name="Cattolico L."/>
            <person name="Confanioleri F."/>
            <person name="de Daruvar A."/>
            <person name="Despons L."/>
            <person name="Fabre E."/>
            <person name="Fairhead C."/>
            <person name="Ferry-Dumazet H."/>
            <person name="Groppi A."/>
            <person name="Hantraye F."/>
            <person name="Hennequin C."/>
            <person name="Jauniaux N."/>
            <person name="Joyet P."/>
            <person name="Kachouri R."/>
            <person name="Kerrest A."/>
            <person name="Koszul R."/>
            <person name="Lemaire M."/>
            <person name="Lesur I."/>
            <person name="Ma L."/>
            <person name="Muller H."/>
            <person name="Nicaud J.M."/>
            <person name="Nikolski M."/>
            <person name="Oztas S."/>
            <person name="Ozier-Kalogeropoulos O."/>
            <person name="Pellenz S."/>
            <person name="Potier S."/>
            <person name="Richard G.F."/>
            <person name="Straub M.L."/>
            <person name="Suleau A."/>
            <person name="Swennene D."/>
            <person name="Tekaia F."/>
            <person name="Wesolowski-Louvel M."/>
            <person name="Westhof E."/>
            <person name="Wirth B."/>
            <person name="Zeniou-Meyer M."/>
            <person name="Zivanovic I."/>
            <person name="Bolotin-Fukuhara M."/>
            <person name="Thierry A."/>
            <person name="Bouchier C."/>
            <person name="Caudron B."/>
            <person name="Scarpelli C."/>
            <person name="Gaillardin C."/>
            <person name="Weissenbach J."/>
            <person name="Wincker P."/>
            <person name="Souciet J.L."/>
        </authorList>
    </citation>
    <scope>NUCLEOTIDE SEQUENCE [LARGE SCALE GENOMIC DNA]</scope>
    <source>
        <strain evidence="2">ATCC 36239 / CBS 767 / BCRC 21394 / JCM 1990 / NBRC 0083 / IGC 2968</strain>
    </source>
</reference>
<dbReference type="RefSeq" id="XP_458966.1">
    <property type="nucleotide sequence ID" value="XM_458966.1"/>
</dbReference>
<dbReference type="GeneID" id="2901256"/>
<dbReference type="Proteomes" id="UP000000599">
    <property type="component" value="Chromosome D"/>
</dbReference>
<dbReference type="EMBL" id="CR382136">
    <property type="protein sequence ID" value="CAG87127.1"/>
    <property type="molecule type" value="Genomic_DNA"/>
</dbReference>
<keyword evidence="2" id="KW-1185">Reference proteome</keyword>
<dbReference type="HOGENOM" id="CLU_3260521_0_0_1"/>
<evidence type="ECO:0000313" key="2">
    <source>
        <dbReference type="Proteomes" id="UP000000599"/>
    </source>
</evidence>
<dbReference type="InParanoid" id="Q6BS54"/>
<dbReference type="KEGG" id="dha:DEHA2D11484g"/>
<name>Q6BS54_DEBHA</name>
<sequence length="42" mass="5209">MEREFSEMRSDEFKEIATLHTVLEQQIWICYFRPILIDFVML</sequence>
<dbReference type="VEuPathDB" id="FungiDB:DEHA2D11484g"/>
<protein>
    <submittedName>
        <fullName evidence="1">DEHA2D11484p</fullName>
    </submittedName>
</protein>
<proteinExistence type="predicted"/>
<evidence type="ECO:0000313" key="1">
    <source>
        <dbReference type="EMBL" id="CAG87127.1"/>
    </source>
</evidence>
<accession>Q6BS54</accession>
<gene>
    <name evidence="1" type="ordered locus">DEHA2D11484g</name>
</gene>